<comment type="cofactor">
    <cofactor evidence="5">
        <name>[2Fe-2S] cluster</name>
        <dbReference type="ChEBI" id="CHEBI:190135"/>
    </cofactor>
</comment>
<dbReference type="AlphaFoldDB" id="A0A4Q4T537"/>
<dbReference type="PROSITE" id="PS51296">
    <property type="entry name" value="RIESKE"/>
    <property type="match status" value="1"/>
</dbReference>
<keyword evidence="3" id="KW-0408">Iron</keyword>
<dbReference type="Gene3D" id="2.102.10.10">
    <property type="entry name" value="Rieske [2Fe-2S] iron-sulphur domain"/>
    <property type="match status" value="1"/>
</dbReference>
<accession>A0A4Q4T537</accession>
<keyword evidence="8" id="KW-1185">Reference proteome</keyword>
<dbReference type="PANTHER" id="PTHR21496">
    <property type="entry name" value="FERREDOXIN-RELATED"/>
    <property type="match status" value="1"/>
</dbReference>
<evidence type="ECO:0000256" key="1">
    <source>
        <dbReference type="ARBA" id="ARBA00022714"/>
    </source>
</evidence>
<keyword evidence="2" id="KW-0479">Metal-binding</keyword>
<gene>
    <name evidence="7" type="ORF">DL764_006429</name>
</gene>
<evidence type="ECO:0000256" key="4">
    <source>
        <dbReference type="ARBA" id="ARBA00023014"/>
    </source>
</evidence>
<dbReference type="EMBL" id="QJNU01000379">
    <property type="protein sequence ID" value="RYP00691.1"/>
    <property type="molecule type" value="Genomic_DNA"/>
</dbReference>
<evidence type="ECO:0000256" key="5">
    <source>
        <dbReference type="ARBA" id="ARBA00034078"/>
    </source>
</evidence>
<evidence type="ECO:0000256" key="3">
    <source>
        <dbReference type="ARBA" id="ARBA00023004"/>
    </source>
</evidence>
<dbReference type="GO" id="GO:0046872">
    <property type="term" value="F:metal ion binding"/>
    <property type="evidence" value="ECO:0007669"/>
    <property type="project" value="UniProtKB-KW"/>
</dbReference>
<dbReference type="Proteomes" id="UP000293360">
    <property type="component" value="Unassembled WGS sequence"/>
</dbReference>
<evidence type="ECO:0000313" key="8">
    <source>
        <dbReference type="Proteomes" id="UP000293360"/>
    </source>
</evidence>
<dbReference type="PANTHER" id="PTHR21496:SF0">
    <property type="entry name" value="RIESKE DOMAIN-CONTAINING PROTEIN"/>
    <property type="match status" value="1"/>
</dbReference>
<reference evidence="7 8" key="1">
    <citation type="submission" date="2018-06" db="EMBL/GenBank/DDBJ databases">
        <title>Complete Genomes of Monosporascus.</title>
        <authorList>
            <person name="Robinson A.J."/>
            <person name="Natvig D.O."/>
        </authorList>
    </citation>
    <scope>NUCLEOTIDE SEQUENCE [LARGE SCALE GENOMIC DNA]</scope>
    <source>
        <strain evidence="7 8">CBS 110550</strain>
    </source>
</reference>
<dbReference type="InterPro" id="IPR036922">
    <property type="entry name" value="Rieske_2Fe-2S_sf"/>
</dbReference>
<comment type="caution">
    <text evidence="7">The sequence shown here is derived from an EMBL/GenBank/DDBJ whole genome shotgun (WGS) entry which is preliminary data.</text>
</comment>
<proteinExistence type="predicted"/>
<dbReference type="Pfam" id="PF00355">
    <property type="entry name" value="Rieske"/>
    <property type="match status" value="1"/>
</dbReference>
<keyword evidence="4" id="KW-0411">Iron-sulfur</keyword>
<dbReference type="InterPro" id="IPR017941">
    <property type="entry name" value="Rieske_2Fe-2S"/>
</dbReference>
<dbReference type="OrthoDB" id="426882at2759"/>
<keyword evidence="1" id="KW-0001">2Fe-2S</keyword>
<dbReference type="STRING" id="155417.A0A4Q4T537"/>
<sequence length="221" mass="24374">MRPSDVIEIRTSIIFLRHWIIRQVVSHRLCEQSHPKAPHTLRHPSYPAPAAGAPWTFIGLASSFPNVELDGASLTDKRSCGSDSAAGCKVFQIPRATGSGVVADDAAAAEEVPLGEGEEARSPEYLRRLKDQVLVFRSKEKFYAADNRCPHSSYPLSNGAPFGVEDFGIIWSSWLTCPKHGWSFDLVTGPADRGNYRLGVWDVQWRPLTAVDQSSIILSWG</sequence>
<evidence type="ECO:0000313" key="7">
    <source>
        <dbReference type="EMBL" id="RYP00691.1"/>
    </source>
</evidence>
<dbReference type="SUPFAM" id="SSF50022">
    <property type="entry name" value="ISP domain"/>
    <property type="match status" value="1"/>
</dbReference>
<evidence type="ECO:0000259" key="6">
    <source>
        <dbReference type="PROSITE" id="PS51296"/>
    </source>
</evidence>
<feature type="domain" description="Rieske" evidence="6">
    <location>
        <begin position="111"/>
        <end position="209"/>
    </location>
</feature>
<organism evidence="7 8">
    <name type="scientific">Monosporascus ibericus</name>
    <dbReference type="NCBI Taxonomy" id="155417"/>
    <lineage>
        <taxon>Eukaryota</taxon>
        <taxon>Fungi</taxon>
        <taxon>Dikarya</taxon>
        <taxon>Ascomycota</taxon>
        <taxon>Pezizomycotina</taxon>
        <taxon>Sordariomycetes</taxon>
        <taxon>Xylariomycetidae</taxon>
        <taxon>Xylariales</taxon>
        <taxon>Xylariales incertae sedis</taxon>
        <taxon>Monosporascus</taxon>
    </lineage>
</organism>
<dbReference type="GO" id="GO:0051537">
    <property type="term" value="F:2 iron, 2 sulfur cluster binding"/>
    <property type="evidence" value="ECO:0007669"/>
    <property type="project" value="UniProtKB-KW"/>
</dbReference>
<protein>
    <recommendedName>
        <fullName evidence="6">Rieske domain-containing protein</fullName>
    </recommendedName>
</protein>
<name>A0A4Q4T537_9PEZI</name>
<evidence type="ECO:0000256" key="2">
    <source>
        <dbReference type="ARBA" id="ARBA00022723"/>
    </source>
</evidence>